<comment type="caution">
    <text evidence="1">The sequence shown here is derived from an EMBL/GenBank/DDBJ whole genome shotgun (WGS) entry which is preliminary data.</text>
</comment>
<dbReference type="GO" id="GO:0006508">
    <property type="term" value="P:proteolysis"/>
    <property type="evidence" value="ECO:0007669"/>
    <property type="project" value="InterPro"/>
</dbReference>
<proteinExistence type="predicted"/>
<dbReference type="PROSITE" id="PS00141">
    <property type="entry name" value="ASP_PROTEASE"/>
    <property type="match status" value="1"/>
</dbReference>
<dbReference type="RefSeq" id="WP_146811911.1">
    <property type="nucleotide sequence ID" value="NZ_BJXX01000174.1"/>
</dbReference>
<dbReference type="GO" id="GO:0004190">
    <property type="term" value="F:aspartic-type endopeptidase activity"/>
    <property type="evidence" value="ECO:0007669"/>
    <property type="project" value="InterPro"/>
</dbReference>
<dbReference type="AlphaFoldDB" id="A0A511VGC6"/>
<protein>
    <submittedName>
        <fullName evidence="1">Uncharacterized protein</fullName>
    </submittedName>
</protein>
<name>A0A511VGC6_9BACL</name>
<sequence>MKIQVHYNGDTRGEIPYTSLPAFRLLCEQNGLQVRWKAEERTLYLNPGLTGIKIYLASGLNELEISSKKDNRYEHEVMKKTKEFLSDSGADITLLYDHTLTPSYGDLYIRLAFLEDDSVKKPKIALDYDWNINNKKLLDYLREKLQNEEMEFVAKRHTEMGLNIPLLKLQCRLPNLDQASPFVFLIEDIAITLASGILFYFHDSRQISPFSCLPLHALDEFIYGTRKSQDSSVFAVQLGEQERAMLPEREADGESDVPEAERIEVKESTEVVEAVRMQAEVFFDYTVLPSEREDSSYLVIGNLYIKNTGTEDLYNPVICLKATPADSIKLQGQILPANMVETLGTQSSDGGVKGWRYLQKDWFAEALERGEYWIAPVQNFRIAPEKIEAFHNFQLSILKPEEGNTVTIEGFVYFKERQVPFASNNRIVFSF</sequence>
<keyword evidence="2" id="KW-1185">Reference proteome</keyword>
<dbReference type="EMBL" id="BJXX01000174">
    <property type="protein sequence ID" value="GEN36272.1"/>
    <property type="molecule type" value="Genomic_DNA"/>
</dbReference>
<dbReference type="Proteomes" id="UP000321157">
    <property type="component" value="Unassembled WGS sequence"/>
</dbReference>
<reference evidence="1 2" key="1">
    <citation type="submission" date="2019-07" db="EMBL/GenBank/DDBJ databases">
        <title>Whole genome shotgun sequence of Aneurinibacillus danicus NBRC 102444.</title>
        <authorList>
            <person name="Hosoyama A."/>
            <person name="Uohara A."/>
            <person name="Ohji S."/>
            <person name="Ichikawa N."/>
        </authorList>
    </citation>
    <scope>NUCLEOTIDE SEQUENCE [LARGE SCALE GENOMIC DNA]</scope>
    <source>
        <strain evidence="1 2">NBRC 102444</strain>
    </source>
</reference>
<organism evidence="1 2">
    <name type="scientific">Aneurinibacillus danicus</name>
    <dbReference type="NCBI Taxonomy" id="267746"/>
    <lineage>
        <taxon>Bacteria</taxon>
        <taxon>Bacillati</taxon>
        <taxon>Bacillota</taxon>
        <taxon>Bacilli</taxon>
        <taxon>Bacillales</taxon>
        <taxon>Paenibacillaceae</taxon>
        <taxon>Aneurinibacillus group</taxon>
        <taxon>Aneurinibacillus</taxon>
    </lineage>
</organism>
<accession>A0A511VGC6</accession>
<evidence type="ECO:0000313" key="1">
    <source>
        <dbReference type="EMBL" id="GEN36272.1"/>
    </source>
</evidence>
<gene>
    <name evidence="1" type="ORF">ADA01nite_37320</name>
</gene>
<evidence type="ECO:0000313" key="2">
    <source>
        <dbReference type="Proteomes" id="UP000321157"/>
    </source>
</evidence>
<dbReference type="InterPro" id="IPR001969">
    <property type="entry name" value="Aspartic_peptidase_AS"/>
</dbReference>
<dbReference type="OrthoDB" id="2679997at2"/>